<feature type="transmembrane region" description="Helical" evidence="5">
    <location>
        <begin position="33"/>
        <end position="53"/>
    </location>
</feature>
<dbReference type="PANTHER" id="PTHR11814">
    <property type="entry name" value="SULFATE TRANSPORTER"/>
    <property type="match status" value="1"/>
</dbReference>
<evidence type="ECO:0000313" key="8">
    <source>
        <dbReference type="Proteomes" id="UP000033070"/>
    </source>
</evidence>
<dbReference type="PROSITE" id="PS50801">
    <property type="entry name" value="STAS"/>
    <property type="match status" value="1"/>
</dbReference>
<dbReference type="EMBL" id="AP018738">
    <property type="protein sequence ID" value="BBE50413.1"/>
    <property type="molecule type" value="Genomic_DNA"/>
</dbReference>
<gene>
    <name evidence="7" type="ORF">OYT1_ch0850</name>
</gene>
<evidence type="ECO:0000256" key="2">
    <source>
        <dbReference type="ARBA" id="ARBA00022692"/>
    </source>
</evidence>
<dbReference type="CDD" id="cd07042">
    <property type="entry name" value="STAS_SulP_like_sulfate_transporter"/>
    <property type="match status" value="1"/>
</dbReference>
<evidence type="ECO:0000256" key="5">
    <source>
        <dbReference type="SAM" id="Phobius"/>
    </source>
</evidence>
<dbReference type="AlphaFoldDB" id="A0A2Z6GAD2"/>
<feature type="transmembrane region" description="Helical" evidence="5">
    <location>
        <begin position="298"/>
        <end position="317"/>
    </location>
</feature>
<feature type="transmembrane region" description="Helical" evidence="5">
    <location>
        <begin position="211"/>
        <end position="228"/>
    </location>
</feature>
<feature type="transmembrane region" description="Helical" evidence="5">
    <location>
        <begin position="89"/>
        <end position="122"/>
    </location>
</feature>
<keyword evidence="3 5" id="KW-1133">Transmembrane helix</keyword>
<feature type="transmembrane region" description="Helical" evidence="5">
    <location>
        <begin position="257"/>
        <end position="277"/>
    </location>
</feature>
<proteinExistence type="predicted"/>
<feature type="transmembrane region" description="Helical" evidence="5">
    <location>
        <begin position="181"/>
        <end position="199"/>
    </location>
</feature>
<keyword evidence="4 5" id="KW-0472">Membrane</keyword>
<dbReference type="Pfam" id="PF01740">
    <property type="entry name" value="STAS"/>
    <property type="match status" value="1"/>
</dbReference>
<comment type="subcellular location">
    <subcellularLocation>
        <location evidence="1">Membrane</location>
        <topology evidence="1">Multi-pass membrane protein</topology>
    </subcellularLocation>
</comment>
<feature type="transmembrane region" description="Helical" evidence="5">
    <location>
        <begin position="389"/>
        <end position="418"/>
    </location>
</feature>
<evidence type="ECO:0000256" key="1">
    <source>
        <dbReference type="ARBA" id="ARBA00004141"/>
    </source>
</evidence>
<protein>
    <submittedName>
        <fullName evidence="7">C4-dicarboxylic acid transporter DauA</fullName>
    </submittedName>
</protein>
<feature type="transmembrane region" description="Helical" evidence="5">
    <location>
        <begin position="134"/>
        <end position="152"/>
    </location>
</feature>
<dbReference type="InterPro" id="IPR001902">
    <property type="entry name" value="SLC26A/SulP_fam"/>
</dbReference>
<dbReference type="InterPro" id="IPR011547">
    <property type="entry name" value="SLC26A/SulP_dom"/>
</dbReference>
<evidence type="ECO:0000256" key="4">
    <source>
        <dbReference type="ARBA" id="ARBA00023136"/>
    </source>
</evidence>
<feature type="transmembrane region" description="Helical" evidence="5">
    <location>
        <begin position="337"/>
        <end position="368"/>
    </location>
</feature>
<organism evidence="7 8">
    <name type="scientific">Ferriphaselus amnicola</name>
    <dbReference type="NCBI Taxonomy" id="1188319"/>
    <lineage>
        <taxon>Bacteria</taxon>
        <taxon>Pseudomonadati</taxon>
        <taxon>Pseudomonadota</taxon>
        <taxon>Betaproteobacteria</taxon>
        <taxon>Nitrosomonadales</taxon>
        <taxon>Gallionellaceae</taxon>
        <taxon>Ferriphaselus</taxon>
    </lineage>
</organism>
<feature type="domain" description="STAS" evidence="6">
    <location>
        <begin position="443"/>
        <end position="554"/>
    </location>
</feature>
<dbReference type="Proteomes" id="UP000033070">
    <property type="component" value="Chromosome"/>
</dbReference>
<dbReference type="InterPro" id="IPR002645">
    <property type="entry name" value="STAS_dom"/>
</dbReference>
<evidence type="ECO:0000259" key="6">
    <source>
        <dbReference type="PROSITE" id="PS50801"/>
    </source>
</evidence>
<dbReference type="GO" id="GO:0016020">
    <property type="term" value="C:membrane"/>
    <property type="evidence" value="ECO:0007669"/>
    <property type="project" value="UniProtKB-SubCell"/>
</dbReference>
<dbReference type="KEGG" id="fam:OYT1_ch0850"/>
<dbReference type="STRING" id="1188319.OYT1_01719"/>
<accession>A0A2Z6GAD2</accession>
<reference evidence="7 8" key="1">
    <citation type="submission" date="2018-06" db="EMBL/GenBank/DDBJ databases">
        <title>OYT1 Genome Sequencing.</title>
        <authorList>
            <person name="Kato S."/>
            <person name="Itoh T."/>
            <person name="Ohkuma M."/>
        </authorList>
    </citation>
    <scope>NUCLEOTIDE SEQUENCE [LARGE SCALE GENOMIC DNA]</scope>
    <source>
        <strain evidence="7 8">OYT1</strain>
    </source>
</reference>
<dbReference type="RefSeq" id="WP_172588507.1">
    <property type="nucleotide sequence ID" value="NZ_AP018738.1"/>
</dbReference>
<evidence type="ECO:0000256" key="3">
    <source>
        <dbReference type="ARBA" id="ARBA00022989"/>
    </source>
</evidence>
<feature type="transmembrane region" description="Helical" evidence="5">
    <location>
        <begin position="60"/>
        <end position="77"/>
    </location>
</feature>
<sequence length="565" mass="60836">MEQSSKLKLSHYFRPRLLELLHDYDKSRFATDVTAGITVGVVALPLAIAFAIASGVKPEAGIFTAIIAGFLISALGGSRVQIGGPTGAFIVIVYGIVMQYGLANLLICTIMAGFILVGLGVARLGSLIRYFPRPLVSGFTSGIAVLIMLSQVKEFLGLDIPVMPAEFLHKVPAIFDALPTLHWPTLLLAIASALLIWYYPKTWAQKIPSPIVALTLGTLAVTLFNLPVETIGTRFGGIPQGLPAFDPPEFTLATLRYLIPPAITIALLGAVESLLSATVADGLADDKHDPNQELIAQGIANIVCPFFGGIPATGAIARTATNVRAGATSPVSGIVHALVLLLIILVAAPLATNIPLATLAAILMIVSINMGEWREFGRLHRYPREDSTVLVITFMLTVVFDLTVAVEVGLLLAGIFFIRKITDATQVSQEETEHEEDTADTEPSRKLRVPRGVLVYRVYGALFFGAADKLESVLHQQHLEPEVLILKMDEVITMDASALHTLQGLAAKLQRRGKHLILSGPHTQPYFLMHSAGFFDEIGRDNVCANLDSAIRRARIVRDGKAESV</sequence>
<keyword evidence="2 5" id="KW-0812">Transmembrane</keyword>
<dbReference type="Gene3D" id="3.30.750.24">
    <property type="entry name" value="STAS domain"/>
    <property type="match status" value="1"/>
</dbReference>
<dbReference type="Pfam" id="PF00916">
    <property type="entry name" value="Sulfate_transp"/>
    <property type="match status" value="1"/>
</dbReference>
<dbReference type="GO" id="GO:0055085">
    <property type="term" value="P:transmembrane transport"/>
    <property type="evidence" value="ECO:0007669"/>
    <property type="project" value="InterPro"/>
</dbReference>
<name>A0A2Z6GAD2_9PROT</name>
<dbReference type="InterPro" id="IPR036513">
    <property type="entry name" value="STAS_dom_sf"/>
</dbReference>
<dbReference type="NCBIfam" id="TIGR00815">
    <property type="entry name" value="sulP"/>
    <property type="match status" value="1"/>
</dbReference>
<keyword evidence="8" id="KW-1185">Reference proteome</keyword>
<evidence type="ECO:0000313" key="7">
    <source>
        <dbReference type="EMBL" id="BBE50413.1"/>
    </source>
</evidence>
<dbReference type="SUPFAM" id="SSF52091">
    <property type="entry name" value="SpoIIaa-like"/>
    <property type="match status" value="1"/>
</dbReference>